<feature type="domain" description="Ig-like" evidence="18">
    <location>
        <begin position="466"/>
        <end position="559"/>
    </location>
</feature>
<feature type="region of interest" description="Disordered" evidence="15">
    <location>
        <begin position="296"/>
        <end position="315"/>
    </location>
</feature>
<feature type="compositionally biased region" description="Gly residues" evidence="15">
    <location>
        <begin position="1907"/>
        <end position="1918"/>
    </location>
</feature>
<comment type="subcellular location">
    <subcellularLocation>
        <location evidence="1">Cell membrane</location>
        <topology evidence="1">Single-pass type I membrane protein</topology>
    </subcellularLocation>
    <subcellularLocation>
        <location evidence="14">Synapse</location>
    </subcellularLocation>
</comment>
<keyword evidence="10 16" id="KW-0472">Membrane</keyword>
<evidence type="ECO:0000256" key="1">
    <source>
        <dbReference type="ARBA" id="ARBA00004251"/>
    </source>
</evidence>
<keyword evidence="12" id="KW-0325">Glycoprotein</keyword>
<dbReference type="PROSITE" id="PS50853">
    <property type="entry name" value="FN3"/>
    <property type="match status" value="6"/>
</dbReference>
<keyword evidence="8 16" id="KW-1133">Transmembrane helix</keyword>
<evidence type="ECO:0000256" key="10">
    <source>
        <dbReference type="ARBA" id="ARBA00023136"/>
    </source>
</evidence>
<dbReference type="Pfam" id="PF13927">
    <property type="entry name" value="Ig_3"/>
    <property type="match status" value="5"/>
</dbReference>
<evidence type="ECO:0000256" key="8">
    <source>
        <dbReference type="ARBA" id="ARBA00022989"/>
    </source>
</evidence>
<dbReference type="Pfam" id="PF25059">
    <property type="entry name" value="FN3_DSCAM-DSCAML_C"/>
    <property type="match status" value="1"/>
</dbReference>
<feature type="domain" description="Ig-like" evidence="18">
    <location>
        <begin position="36"/>
        <end position="125"/>
    </location>
</feature>
<dbReference type="CDD" id="cd20958">
    <property type="entry name" value="IgI_5_Dscam"/>
    <property type="match status" value="1"/>
</dbReference>
<feature type="compositionally biased region" description="Gly residues" evidence="15">
    <location>
        <begin position="1887"/>
        <end position="1897"/>
    </location>
</feature>
<dbReference type="SMART" id="SM00408">
    <property type="entry name" value="IGc2"/>
    <property type="match status" value="9"/>
</dbReference>
<dbReference type="InterPro" id="IPR013106">
    <property type="entry name" value="Ig_V-set"/>
</dbReference>
<feature type="signal peptide" evidence="17">
    <location>
        <begin position="1"/>
        <end position="24"/>
    </location>
</feature>
<dbReference type="CDD" id="cd20956">
    <property type="entry name" value="IgI_4_Dscam"/>
    <property type="match status" value="1"/>
</dbReference>
<evidence type="ECO:0008006" key="22">
    <source>
        <dbReference type="Google" id="ProtNLM"/>
    </source>
</evidence>
<dbReference type="PANTHER" id="PTHR44170">
    <property type="entry name" value="PROTEIN SIDEKICK"/>
    <property type="match status" value="1"/>
</dbReference>
<evidence type="ECO:0000256" key="5">
    <source>
        <dbReference type="ARBA" id="ARBA00022737"/>
    </source>
</evidence>
<organism evidence="20 21">
    <name type="scientific">Orchesella dallaii</name>
    <dbReference type="NCBI Taxonomy" id="48710"/>
    <lineage>
        <taxon>Eukaryota</taxon>
        <taxon>Metazoa</taxon>
        <taxon>Ecdysozoa</taxon>
        <taxon>Arthropoda</taxon>
        <taxon>Hexapoda</taxon>
        <taxon>Collembola</taxon>
        <taxon>Entomobryomorpha</taxon>
        <taxon>Entomobryoidea</taxon>
        <taxon>Orchesellidae</taxon>
        <taxon>Orchesellinae</taxon>
        <taxon>Orchesella</taxon>
    </lineage>
</organism>
<dbReference type="Pfam" id="PF00041">
    <property type="entry name" value="fn3"/>
    <property type="match status" value="4"/>
</dbReference>
<feature type="compositionally biased region" description="Low complexity" evidence="15">
    <location>
        <begin position="1263"/>
        <end position="1303"/>
    </location>
</feature>
<dbReference type="Proteomes" id="UP001642540">
    <property type="component" value="Unassembled WGS sequence"/>
</dbReference>
<evidence type="ECO:0000256" key="4">
    <source>
        <dbReference type="ARBA" id="ARBA00022729"/>
    </source>
</evidence>
<keyword evidence="5" id="KW-0677">Repeat</keyword>
<keyword evidence="21" id="KW-1185">Reference proteome</keyword>
<evidence type="ECO:0000259" key="19">
    <source>
        <dbReference type="PROSITE" id="PS50853"/>
    </source>
</evidence>
<dbReference type="SMART" id="SM00060">
    <property type="entry name" value="FN3"/>
    <property type="match status" value="6"/>
</dbReference>
<dbReference type="SMART" id="SM00409">
    <property type="entry name" value="IG"/>
    <property type="match status" value="10"/>
</dbReference>
<dbReference type="InterPro" id="IPR013783">
    <property type="entry name" value="Ig-like_fold"/>
</dbReference>
<feature type="domain" description="Ig-like" evidence="18">
    <location>
        <begin position="655"/>
        <end position="748"/>
    </location>
</feature>
<feature type="domain" description="Fibronectin type-III" evidence="19">
    <location>
        <begin position="1638"/>
        <end position="1736"/>
    </location>
</feature>
<dbReference type="InterPro" id="IPR036116">
    <property type="entry name" value="FN3_sf"/>
</dbReference>
<dbReference type="InterPro" id="IPR007110">
    <property type="entry name" value="Ig-like_dom"/>
</dbReference>
<evidence type="ECO:0000256" key="6">
    <source>
        <dbReference type="ARBA" id="ARBA00022889"/>
    </source>
</evidence>
<dbReference type="SUPFAM" id="SSF48726">
    <property type="entry name" value="Immunoglobulin"/>
    <property type="match status" value="9"/>
</dbReference>
<proteinExistence type="predicted"/>
<feature type="domain" description="Fibronectin type-III" evidence="19">
    <location>
        <begin position="1544"/>
        <end position="1637"/>
    </location>
</feature>
<feature type="domain" description="Fibronectin type-III" evidence="19">
    <location>
        <begin position="1360"/>
        <end position="1453"/>
    </location>
</feature>
<evidence type="ECO:0000256" key="9">
    <source>
        <dbReference type="ARBA" id="ARBA00023018"/>
    </source>
</evidence>
<evidence type="ECO:0000259" key="18">
    <source>
        <dbReference type="PROSITE" id="PS50835"/>
    </source>
</evidence>
<feature type="region of interest" description="Disordered" evidence="15">
    <location>
        <begin position="1887"/>
        <end position="1927"/>
    </location>
</feature>
<dbReference type="CDD" id="cd20954">
    <property type="entry name" value="IgI_7_Dscam"/>
    <property type="match status" value="1"/>
</dbReference>
<dbReference type="Gene3D" id="2.60.40.10">
    <property type="entry name" value="Immunoglobulins"/>
    <property type="match status" value="16"/>
</dbReference>
<feature type="chain" id="PRO_5045548399" description="Down syndrome cell adhesion molecule-like protein Dscam2" evidence="17">
    <location>
        <begin position="25"/>
        <end position="2214"/>
    </location>
</feature>
<evidence type="ECO:0000256" key="3">
    <source>
        <dbReference type="ARBA" id="ARBA00022692"/>
    </source>
</evidence>
<evidence type="ECO:0000256" key="16">
    <source>
        <dbReference type="SAM" id="Phobius"/>
    </source>
</evidence>
<keyword evidence="2" id="KW-1003">Cell membrane</keyword>
<evidence type="ECO:0000313" key="20">
    <source>
        <dbReference type="EMBL" id="CAL8103481.1"/>
    </source>
</evidence>
<dbReference type="SUPFAM" id="SSF49265">
    <property type="entry name" value="Fibronectin type III"/>
    <property type="match status" value="4"/>
</dbReference>
<comment type="caution">
    <text evidence="20">The sequence shown here is derived from an EMBL/GenBank/DDBJ whole genome shotgun (WGS) entry which is preliminary data.</text>
</comment>
<dbReference type="PANTHER" id="PTHR44170:SF53">
    <property type="entry name" value="DS CELL ADHESION MOLECULE LIKE 1"/>
    <property type="match status" value="1"/>
</dbReference>
<dbReference type="InterPro" id="IPR003599">
    <property type="entry name" value="Ig_sub"/>
</dbReference>
<feature type="transmembrane region" description="Helical" evidence="16">
    <location>
        <begin position="1761"/>
        <end position="1784"/>
    </location>
</feature>
<reference evidence="20 21" key="1">
    <citation type="submission" date="2024-08" db="EMBL/GenBank/DDBJ databases">
        <authorList>
            <person name="Cucini C."/>
            <person name="Frati F."/>
        </authorList>
    </citation>
    <scope>NUCLEOTIDE SEQUENCE [LARGE SCALE GENOMIC DNA]</scope>
</reference>
<evidence type="ECO:0000256" key="17">
    <source>
        <dbReference type="SAM" id="SignalP"/>
    </source>
</evidence>
<evidence type="ECO:0000256" key="15">
    <source>
        <dbReference type="SAM" id="MobiDB-lite"/>
    </source>
</evidence>
<feature type="region of interest" description="Disordered" evidence="15">
    <location>
        <begin position="2089"/>
        <end position="2146"/>
    </location>
</feature>
<evidence type="ECO:0000256" key="14">
    <source>
        <dbReference type="ARBA" id="ARBA00034103"/>
    </source>
</evidence>
<feature type="domain" description="Ig-like" evidence="18">
    <location>
        <begin position="1441"/>
        <end position="1536"/>
    </location>
</feature>
<evidence type="ECO:0000256" key="2">
    <source>
        <dbReference type="ARBA" id="ARBA00022475"/>
    </source>
</evidence>
<dbReference type="CDD" id="cd00096">
    <property type="entry name" value="Ig"/>
    <property type="match status" value="1"/>
</dbReference>
<dbReference type="Pfam" id="PF07679">
    <property type="entry name" value="I-set"/>
    <property type="match status" value="3"/>
</dbReference>
<sequence length="2214" mass="241219">MGKARQIRTWLMTVFTLGLIGSQAGIRAITLEESGPRFTEEWQSTYAYSSRLGGKLSCRIHGQPKPKVQWVTKELFPVTNITSLREVDDEGNLYLRPFEVDKYRPELHAAVYRCRASNSVGSIISPEIQTRAVLDTSYEIENPDVHTIRGNTAILRCTVPDHLREFVSVTSWVQDSTVNIYPNFQTAKWFMLPNGDLYVFNVDIADGYKSFACRTSHKLTNEAKTSQTSRIIVKDLNTAEPLRLSVGKQDSVKVVAGEDVYLPCLAQGNPPPSYMWYRDRDGILGDLLQSSSSAAHAGKSRIGGGGSSSSGGSGAASSSSHLGAILLSQVRSEDSGSYVCRVNNSISAETVRVKLSVYVPLRVQVSPTSQVVDVGRSASFRCLLSGSPINSIEWFKDGKRLSGAALLPSSSGSGSSNSPRYIISPRDTLMISSVHPDDSGMYQCFASNDLYSAQDSSQLRLGSILPKLMYRFSEQTLQPGPSVSLKCTAVGNPPPQFQWTLDGFPLPENERYLVGQYVTIHDNVISHVNITNVQAEDGGLYNCEAKNAMGSVYHSARLNIYGPPFIRQIPPIKAVAGRSLQVQCPVSGYPIETISWEKGGNALPVNRMQRVYTNGTLIIEHIQKGTDEGIFTCHARNRQGLSSSRDIQIKVIVPPKIMPFQFTNHLLREGMRAAVSCTVLEGDRPIDLVWEFDGKTITAATSQGLNIRIPDEYTTTLIIESLSSSHNGKYTCIAENSAGREYFSSELTVQIPPKWTVEPRDINVAAGQSVALHCQADGHPQPSIVWKRATGTQPGEYKDLSGATTGIYSNGTIRFDHVKKSDEGSYLCEARNDVGSGLSKVVFLKVNAPAQFADRDQQISVRSGEKAILQCRAKGDLPIDIQWSNKHTKIGSHSNHRYTVRQQTLDDGAMSELLVADVDRSDSGSYSCYATNSFGTDQTSVVLSVQEPPEQPVNLRLLETQSRSVQITWLESFNGNSPLINFIIQYKFPSDTWTEAEVEELAVPATQTTAIVDGLSPSTTYHLRVLAQNGMGFSPPSEVIQVTTVEEAPEGPPQDIDIEPISSTKLRIRWGPPERHLWHGNILGYYLGFRELSLALAAESGIYGESTTPHFGSHIPSFGDMHGYHFKTVEVGIDFGGEALIDNLRKFSRYAVIVQAFNAKGTGPPSYPVIGTTLQDVPSLSPENVGCKAISSQSLQITWDNPPLEGRNGVIQGYKVIYSPSEETVFPSLLLSQIPASSASSSGGASSPSAFLSAATSLSTSIASSSSSSSGSASSSSAQQGQQPPVSLGGSSSSELGGALSSPETDFNVETKLTTERELSVHGLRRWTNYTISVLAFTAAGDGKLSEPVICHTDEDVPSPPSSIKALVSSRRSILVSWLPPEFPNGRIEKYTLYSRQMDLTKVEKKFLQAHEIKHEFSTLKEGQAYEFWVTASTKIGEGTPTSRVHTSTTNKVAAKIASFSRSIDVAWKRDVVLLCDAVGVPEPSVQWQFNGNYIEMGSRRNAEEGGNLTILEVTPEDNGNYTCVAQNTHGTDSVSYHVRVQTPPQPPILQIVEASYEALRLLWTPMSDGGSPIKGYLINYKIAGGDWDEYEVGPRATSHALQGLVCGSSYQVFITAFNKIGSGLPSDILTRSTKGSAPVAPKKQEMLHSNHSTISLRLDHWHDNGCPIIRFMAEYKTPSEKNWHRVPIDVTGGLKIYSLSGLQPATKYDIRVTAENHAGSSIAKYDFLTLAVKEDNLGLEEAHTERDTSNDASSSLNTSLFIVFPSILSLLAVTGLIAFLCLVRRKRMGLGGTKTVIGDHHPAGLQTLMESHHTQRNNRDQHYCIVKSTDHPPGGDDPVRYKTIDSADYIDDICPYATFQLPEKPPCRPVLTAGGALVTAGIGGSGGGGSSGGSGGSTSTSVATGKGPGGTKSGGGSTNKRFGRHTGDTMYSVGNIYSGPYHSVQSPGFVYNQATIQLREPEYQKVRGGGTLGRGSSNRQSGNNKQLHPHQDFESQESDNMASTDSEVKKILTLHMPISEYDTLGSDSEGEKHHQNCSPIHHHMPPSAAVAAVQAAAMAAAARQHQQFLVQQTGSTPMQIQHEMVTFRQRQRSDPVITSDHSSSSTDSSPTGGTRKSSYLSRKSKSKTSVQSGSSMKQRVRSSSGYSSHTEETSFRFVCEFRWFSFPTFCKTAWDFCFLHASAATQSLIFFHVWLIFDEMEYQVAFLLSESEM</sequence>
<evidence type="ECO:0000256" key="11">
    <source>
        <dbReference type="ARBA" id="ARBA00023157"/>
    </source>
</evidence>
<gene>
    <name evidence="20" type="ORF">ODALV1_LOCUS11463</name>
</gene>
<dbReference type="InterPro" id="IPR003598">
    <property type="entry name" value="Ig_sub2"/>
</dbReference>
<keyword evidence="3 16" id="KW-0812">Transmembrane</keyword>
<feature type="domain" description="Ig-like" evidence="18">
    <location>
        <begin position="126"/>
        <end position="229"/>
    </location>
</feature>
<dbReference type="InterPro" id="IPR013098">
    <property type="entry name" value="Ig_I-set"/>
</dbReference>
<feature type="domain" description="Fibronectin type-III" evidence="19">
    <location>
        <begin position="951"/>
        <end position="1047"/>
    </location>
</feature>
<dbReference type="InterPro" id="IPR036179">
    <property type="entry name" value="Ig-like_dom_sf"/>
</dbReference>
<dbReference type="EMBL" id="CAXLJM020000034">
    <property type="protein sequence ID" value="CAL8103481.1"/>
    <property type="molecule type" value="Genomic_DNA"/>
</dbReference>
<keyword evidence="4 17" id="KW-0732">Signal</keyword>
<feature type="region of interest" description="Disordered" evidence="15">
    <location>
        <begin position="1967"/>
        <end position="2006"/>
    </location>
</feature>
<accession>A0ABP1QHG8</accession>
<dbReference type="InterPro" id="IPR003961">
    <property type="entry name" value="FN3_dom"/>
</dbReference>
<feature type="region of interest" description="Disordered" evidence="15">
    <location>
        <begin position="2023"/>
        <end position="2044"/>
    </location>
</feature>
<feature type="domain" description="Ig-like" evidence="18">
    <location>
        <begin position="849"/>
        <end position="944"/>
    </location>
</feature>
<keyword evidence="11" id="KW-1015">Disulfide bond</keyword>
<dbReference type="CDD" id="cd00063">
    <property type="entry name" value="FN3"/>
    <property type="match status" value="6"/>
</dbReference>
<evidence type="ECO:0000256" key="7">
    <source>
        <dbReference type="ARBA" id="ARBA00022902"/>
    </source>
</evidence>
<protein>
    <recommendedName>
        <fullName evidence="22">Down syndrome cell adhesion molecule-like protein Dscam2</fullName>
    </recommendedName>
</protein>
<keyword evidence="6" id="KW-0130">Cell adhesion</keyword>
<dbReference type="InterPro" id="IPR056754">
    <property type="entry name" value="DSCAM/DSCAML_C"/>
</dbReference>
<evidence type="ECO:0000256" key="12">
    <source>
        <dbReference type="ARBA" id="ARBA00023180"/>
    </source>
</evidence>
<name>A0ABP1QHG8_9HEXA</name>
<dbReference type="SMART" id="SM00406">
    <property type="entry name" value="IGv"/>
    <property type="match status" value="2"/>
</dbReference>
<feature type="domain" description="Fibronectin type-III" evidence="19">
    <location>
        <begin position="1052"/>
        <end position="1176"/>
    </location>
</feature>
<feature type="domain" description="Ig-like" evidence="18">
    <location>
        <begin position="563"/>
        <end position="648"/>
    </location>
</feature>
<evidence type="ECO:0000256" key="13">
    <source>
        <dbReference type="ARBA" id="ARBA00023319"/>
    </source>
</evidence>
<feature type="region of interest" description="Disordered" evidence="15">
    <location>
        <begin position="1263"/>
        <end position="1311"/>
    </location>
</feature>
<dbReference type="PROSITE" id="PS50835">
    <property type="entry name" value="IG_LIKE"/>
    <property type="match status" value="10"/>
</dbReference>
<feature type="domain" description="Ig-like" evidence="18">
    <location>
        <begin position="753"/>
        <end position="839"/>
    </location>
</feature>
<evidence type="ECO:0000313" key="21">
    <source>
        <dbReference type="Proteomes" id="UP001642540"/>
    </source>
</evidence>
<keyword evidence="9" id="KW-0770">Synapse</keyword>
<feature type="domain" description="Ig-like" evidence="18">
    <location>
        <begin position="360"/>
        <end position="460"/>
    </location>
</feature>
<feature type="domain" description="Ig-like" evidence="18">
    <location>
        <begin position="241"/>
        <end position="356"/>
    </location>
</feature>
<feature type="compositionally biased region" description="Gly residues" evidence="15">
    <location>
        <begin position="301"/>
        <end position="314"/>
    </location>
</feature>
<feature type="domain" description="Fibronectin type-III" evidence="19">
    <location>
        <begin position="1181"/>
        <end position="1278"/>
    </location>
</feature>
<feature type="compositionally biased region" description="Polar residues" evidence="15">
    <location>
        <begin position="1975"/>
        <end position="1987"/>
    </location>
</feature>
<feature type="compositionally biased region" description="Low complexity" evidence="15">
    <location>
        <begin position="2095"/>
        <end position="2138"/>
    </location>
</feature>
<keyword evidence="7" id="KW-0524">Neurogenesis</keyword>
<keyword evidence="13" id="KW-0393">Immunoglobulin domain</keyword>